<keyword evidence="6" id="KW-0663">Pyridoxal phosphate</keyword>
<dbReference type="GO" id="GO:0051536">
    <property type="term" value="F:iron-sulfur cluster binding"/>
    <property type="evidence" value="ECO:0007669"/>
    <property type="project" value="UniProtKB-KW"/>
</dbReference>
<dbReference type="InterPro" id="IPR015422">
    <property type="entry name" value="PyrdxlP-dep_Trfase_small"/>
</dbReference>
<evidence type="ECO:0000256" key="6">
    <source>
        <dbReference type="ARBA" id="ARBA00022898"/>
    </source>
</evidence>
<dbReference type="PIRSF" id="PIRSF005572">
    <property type="entry name" value="NifS"/>
    <property type="match status" value="1"/>
</dbReference>
<dbReference type="PROSITE" id="PS00595">
    <property type="entry name" value="AA_TRANSFER_CLASS_5"/>
    <property type="match status" value="1"/>
</dbReference>
<dbReference type="SUPFAM" id="SSF53383">
    <property type="entry name" value="PLP-dependent transferases"/>
    <property type="match status" value="1"/>
</dbReference>
<evidence type="ECO:0000256" key="7">
    <source>
        <dbReference type="ARBA" id="ARBA00023004"/>
    </source>
</evidence>
<dbReference type="Gene3D" id="3.40.640.10">
    <property type="entry name" value="Type I PLP-dependent aspartate aminotransferase-like (Major domain)"/>
    <property type="match status" value="1"/>
</dbReference>
<evidence type="ECO:0000256" key="8">
    <source>
        <dbReference type="ARBA" id="ARBA00023014"/>
    </source>
</evidence>
<accession>A0AA41XGK4</accession>
<keyword evidence="8" id="KW-0411">Iron-sulfur</keyword>
<comment type="cofactor">
    <cofactor evidence="1 10">
        <name>pyridoxal 5'-phosphate</name>
        <dbReference type="ChEBI" id="CHEBI:597326"/>
    </cofactor>
</comment>
<evidence type="ECO:0000256" key="2">
    <source>
        <dbReference type="ARBA" id="ARBA00006490"/>
    </source>
</evidence>
<dbReference type="InterPro" id="IPR016454">
    <property type="entry name" value="Cysteine_dSase"/>
</dbReference>
<name>A0AA41XGK4_9MICO</name>
<dbReference type="InterPro" id="IPR000192">
    <property type="entry name" value="Aminotrans_V_dom"/>
</dbReference>
<dbReference type="EC" id="2.8.1.7" evidence="3"/>
<keyword evidence="7" id="KW-0408">Iron</keyword>
<comment type="caution">
    <text evidence="12">The sequence shown here is derived from an EMBL/GenBank/DDBJ whole genome shotgun (WGS) entry which is preliminary data.</text>
</comment>
<dbReference type="PANTHER" id="PTHR11601:SF34">
    <property type="entry name" value="CYSTEINE DESULFURASE"/>
    <property type="match status" value="1"/>
</dbReference>
<evidence type="ECO:0000313" key="13">
    <source>
        <dbReference type="Proteomes" id="UP001165587"/>
    </source>
</evidence>
<dbReference type="EMBL" id="JANLCK010000002">
    <property type="protein sequence ID" value="MCS5725283.1"/>
    <property type="molecule type" value="Genomic_DNA"/>
</dbReference>
<keyword evidence="4" id="KW-0808">Transferase</keyword>
<gene>
    <name evidence="12" type="ORF">N1028_05180</name>
</gene>
<dbReference type="RefSeq" id="WP_259525759.1">
    <property type="nucleotide sequence ID" value="NZ_JANLCK010000002.1"/>
</dbReference>
<dbReference type="Gene3D" id="3.90.1150.10">
    <property type="entry name" value="Aspartate Aminotransferase, domain 1"/>
    <property type="match status" value="2"/>
</dbReference>
<feature type="domain" description="Aminotransferase class V" evidence="11">
    <location>
        <begin position="338"/>
        <end position="413"/>
    </location>
</feature>
<dbReference type="InterPro" id="IPR015424">
    <property type="entry name" value="PyrdxlP-dep_Trfase"/>
</dbReference>
<comment type="catalytic activity">
    <reaction evidence="9">
        <text>(sulfur carrier)-H + L-cysteine = (sulfur carrier)-SH + L-alanine</text>
        <dbReference type="Rhea" id="RHEA:43892"/>
        <dbReference type="Rhea" id="RHEA-COMP:14737"/>
        <dbReference type="Rhea" id="RHEA-COMP:14739"/>
        <dbReference type="ChEBI" id="CHEBI:29917"/>
        <dbReference type="ChEBI" id="CHEBI:35235"/>
        <dbReference type="ChEBI" id="CHEBI:57972"/>
        <dbReference type="ChEBI" id="CHEBI:64428"/>
        <dbReference type="EC" id="2.8.1.7"/>
    </reaction>
</comment>
<sequence>MIHLDAAATSPVRREVLEAMWPHLTGEFGNPSSTHGLGASAARALAEARRTVAEWLGCRPGEVVFTSGGTEADNLAVKGLALAAIAPDAGRSGQRGRHLVRSAIEHPAVVESVAFLERVHGFEVTVVGVDGEGLVDPDEFAAALRPDTALATVMHANNEVGSIQPMAELAARAAAHGVPFHTDAVQSAGWLDTRLGVLGVDALSISGHKLGAPKGIGALAVRRRIEPLVHGGGQERGVRSGTENVAFAVGLAAAVRLLGRPEQAAARAARTSALRDGFIREVLHRVPGAVLTGPSITAAGGAGAGGAGGAGAGGAGGAGAGAAGARGASAGAGARAVDVRLPSVASFCFPGTSGESILLQLEERGVIVSSGSACAAGSDDPSPVLLALGLAPEVAQTAVRFTFTADTTAADLSAASAALVAALADLRALAP</sequence>
<dbReference type="Proteomes" id="UP001165587">
    <property type="component" value="Unassembled WGS sequence"/>
</dbReference>
<dbReference type="InterPro" id="IPR015421">
    <property type="entry name" value="PyrdxlP-dep_Trfase_major"/>
</dbReference>
<dbReference type="Pfam" id="PF00266">
    <property type="entry name" value="Aminotran_5"/>
    <property type="match status" value="2"/>
</dbReference>
<dbReference type="AlphaFoldDB" id="A0AA41XGK4"/>
<evidence type="ECO:0000256" key="4">
    <source>
        <dbReference type="ARBA" id="ARBA00022679"/>
    </source>
</evidence>
<keyword evidence="5" id="KW-0479">Metal-binding</keyword>
<organism evidence="12 13">
    <name type="scientific">Herbiconiux oxytropis</name>
    <dbReference type="NCBI Taxonomy" id="2970915"/>
    <lineage>
        <taxon>Bacteria</taxon>
        <taxon>Bacillati</taxon>
        <taxon>Actinomycetota</taxon>
        <taxon>Actinomycetes</taxon>
        <taxon>Micrococcales</taxon>
        <taxon>Microbacteriaceae</taxon>
        <taxon>Herbiconiux</taxon>
    </lineage>
</organism>
<dbReference type="InterPro" id="IPR020578">
    <property type="entry name" value="Aminotrans_V_PyrdxlP_BS"/>
</dbReference>
<feature type="domain" description="Aminotransferase class V" evidence="11">
    <location>
        <begin position="2"/>
        <end position="291"/>
    </location>
</feature>
<evidence type="ECO:0000256" key="3">
    <source>
        <dbReference type="ARBA" id="ARBA00012239"/>
    </source>
</evidence>
<protein>
    <recommendedName>
        <fullName evidence="3">cysteine desulfurase</fullName>
        <ecNumber evidence="3">2.8.1.7</ecNumber>
    </recommendedName>
</protein>
<keyword evidence="13" id="KW-1185">Reference proteome</keyword>
<comment type="similarity">
    <text evidence="2">Belongs to the class-V pyridoxal-phosphate-dependent aminotransferase family. NifS/IscS subfamily.</text>
</comment>
<dbReference type="GO" id="GO:0046872">
    <property type="term" value="F:metal ion binding"/>
    <property type="evidence" value="ECO:0007669"/>
    <property type="project" value="UniProtKB-KW"/>
</dbReference>
<dbReference type="PANTHER" id="PTHR11601">
    <property type="entry name" value="CYSTEINE DESULFURYLASE FAMILY MEMBER"/>
    <property type="match status" value="1"/>
</dbReference>
<evidence type="ECO:0000256" key="5">
    <source>
        <dbReference type="ARBA" id="ARBA00022723"/>
    </source>
</evidence>
<evidence type="ECO:0000259" key="11">
    <source>
        <dbReference type="Pfam" id="PF00266"/>
    </source>
</evidence>
<reference evidence="12" key="1">
    <citation type="submission" date="2022-08" db="EMBL/GenBank/DDBJ databases">
        <authorList>
            <person name="Deng Y."/>
            <person name="Han X.-F."/>
            <person name="Zhang Y.-Q."/>
        </authorList>
    </citation>
    <scope>NUCLEOTIDE SEQUENCE</scope>
    <source>
        <strain evidence="12">CPCC 203407</strain>
    </source>
</reference>
<evidence type="ECO:0000256" key="10">
    <source>
        <dbReference type="RuleBase" id="RU004504"/>
    </source>
</evidence>
<evidence type="ECO:0000313" key="12">
    <source>
        <dbReference type="EMBL" id="MCS5725283.1"/>
    </source>
</evidence>
<evidence type="ECO:0000256" key="9">
    <source>
        <dbReference type="ARBA" id="ARBA00050776"/>
    </source>
</evidence>
<dbReference type="GO" id="GO:0031071">
    <property type="term" value="F:cysteine desulfurase activity"/>
    <property type="evidence" value="ECO:0007669"/>
    <property type="project" value="UniProtKB-EC"/>
</dbReference>
<proteinExistence type="inferred from homology"/>
<evidence type="ECO:0000256" key="1">
    <source>
        <dbReference type="ARBA" id="ARBA00001933"/>
    </source>
</evidence>